<accession>A0A3M7RXM8</accession>
<sequence length="152" mass="17644">MRDKIVLGVVVILVGIGQSVSNQQAKIDAFIATSLSYQSKNIYENYSFCFMIVVVIIGKKTELKLKVSFRSRHVQNLIGKKDKEKKKEKTLYKLRLRQKKKSKLFKMIMNTKKAEILVVLSDILFFIFIKKDPNYTSMIFYQGDLKIGKLKI</sequence>
<keyword evidence="2" id="KW-1185">Reference proteome</keyword>
<comment type="caution">
    <text evidence="1">The sequence shown here is derived from an EMBL/GenBank/DDBJ whole genome shotgun (WGS) entry which is preliminary data.</text>
</comment>
<reference evidence="1 2" key="1">
    <citation type="journal article" date="2018" name="Sci. Rep.">
        <title>Genomic signatures of local adaptation to the degree of environmental predictability in rotifers.</title>
        <authorList>
            <person name="Franch-Gras L."/>
            <person name="Hahn C."/>
            <person name="Garcia-Roger E.M."/>
            <person name="Carmona M.J."/>
            <person name="Serra M."/>
            <person name="Gomez A."/>
        </authorList>
    </citation>
    <scope>NUCLEOTIDE SEQUENCE [LARGE SCALE GENOMIC DNA]</scope>
    <source>
        <strain evidence="1">HYR1</strain>
    </source>
</reference>
<protein>
    <submittedName>
        <fullName evidence="1">Uncharacterized protein</fullName>
    </submittedName>
</protein>
<organism evidence="1 2">
    <name type="scientific">Brachionus plicatilis</name>
    <name type="common">Marine rotifer</name>
    <name type="synonym">Brachionus muelleri</name>
    <dbReference type="NCBI Taxonomy" id="10195"/>
    <lineage>
        <taxon>Eukaryota</taxon>
        <taxon>Metazoa</taxon>
        <taxon>Spiralia</taxon>
        <taxon>Gnathifera</taxon>
        <taxon>Rotifera</taxon>
        <taxon>Eurotatoria</taxon>
        <taxon>Monogononta</taxon>
        <taxon>Pseudotrocha</taxon>
        <taxon>Ploima</taxon>
        <taxon>Brachionidae</taxon>
        <taxon>Brachionus</taxon>
    </lineage>
</organism>
<gene>
    <name evidence="1" type="ORF">BpHYR1_029490</name>
</gene>
<evidence type="ECO:0000313" key="1">
    <source>
        <dbReference type="EMBL" id="RNA28343.1"/>
    </source>
</evidence>
<dbReference type="AlphaFoldDB" id="A0A3M7RXM8"/>
<dbReference type="Proteomes" id="UP000276133">
    <property type="component" value="Unassembled WGS sequence"/>
</dbReference>
<dbReference type="EMBL" id="REGN01002402">
    <property type="protein sequence ID" value="RNA28343.1"/>
    <property type="molecule type" value="Genomic_DNA"/>
</dbReference>
<proteinExistence type="predicted"/>
<evidence type="ECO:0000313" key="2">
    <source>
        <dbReference type="Proteomes" id="UP000276133"/>
    </source>
</evidence>
<name>A0A3M7RXM8_BRAPC</name>